<dbReference type="PROSITE" id="PS50600">
    <property type="entry name" value="ULP_PROTEASE"/>
    <property type="match status" value="1"/>
</dbReference>
<dbReference type="GO" id="GO:0008234">
    <property type="term" value="F:cysteine-type peptidase activity"/>
    <property type="evidence" value="ECO:0007669"/>
    <property type="project" value="UniProtKB-KW"/>
</dbReference>
<keyword evidence="2 8" id="KW-0645">Protease</keyword>
<dbReference type="SUPFAM" id="SSF54001">
    <property type="entry name" value="Cysteine proteinases"/>
    <property type="match status" value="1"/>
</dbReference>
<accession>A0A9E7FKY8</accession>
<dbReference type="GO" id="GO:0016926">
    <property type="term" value="P:protein desumoylation"/>
    <property type="evidence" value="ECO:0007669"/>
    <property type="project" value="UniProtKB-ARBA"/>
</dbReference>
<protein>
    <submittedName>
        <fullName evidence="8">Ulp1 protease family, C-terminal catalytic domain</fullName>
    </submittedName>
</protein>
<dbReference type="PANTHER" id="PTHR46915">
    <property type="entry name" value="UBIQUITIN-LIKE PROTEASE 4-RELATED"/>
    <property type="match status" value="1"/>
</dbReference>
<dbReference type="Gene3D" id="3.30.310.130">
    <property type="entry name" value="Ubiquitin-related"/>
    <property type="match status" value="1"/>
</dbReference>
<dbReference type="Pfam" id="PF02902">
    <property type="entry name" value="Peptidase_C48"/>
    <property type="match status" value="1"/>
</dbReference>
<evidence type="ECO:0000256" key="6">
    <source>
        <dbReference type="SAM" id="Phobius"/>
    </source>
</evidence>
<evidence type="ECO:0000256" key="5">
    <source>
        <dbReference type="SAM" id="MobiDB-lite"/>
    </source>
</evidence>
<feature type="compositionally biased region" description="Basic and acidic residues" evidence="5">
    <location>
        <begin position="167"/>
        <end position="181"/>
    </location>
</feature>
<dbReference type="PANTHER" id="PTHR46915:SF2">
    <property type="entry name" value="UBIQUITIN-LIKE PROTEASE 4"/>
    <property type="match status" value="1"/>
</dbReference>
<dbReference type="EMBL" id="CP097506">
    <property type="protein sequence ID" value="URD96967.1"/>
    <property type="molecule type" value="Genomic_DNA"/>
</dbReference>
<evidence type="ECO:0000256" key="2">
    <source>
        <dbReference type="ARBA" id="ARBA00022670"/>
    </source>
</evidence>
<evidence type="ECO:0000256" key="3">
    <source>
        <dbReference type="ARBA" id="ARBA00022801"/>
    </source>
</evidence>
<keyword evidence="9" id="KW-1185">Reference proteome</keyword>
<feature type="domain" description="Ubiquitin-like protease family profile" evidence="7">
    <location>
        <begin position="363"/>
        <end position="554"/>
    </location>
</feature>
<feature type="transmembrane region" description="Helical" evidence="6">
    <location>
        <begin position="281"/>
        <end position="301"/>
    </location>
</feature>
<keyword evidence="3" id="KW-0378">Hydrolase</keyword>
<dbReference type="OrthoDB" id="442460at2759"/>
<evidence type="ECO:0000313" key="9">
    <source>
        <dbReference type="Proteomes" id="UP001055439"/>
    </source>
</evidence>
<evidence type="ECO:0000256" key="4">
    <source>
        <dbReference type="ARBA" id="ARBA00022807"/>
    </source>
</evidence>
<keyword evidence="4" id="KW-0788">Thiol protease</keyword>
<keyword evidence="6" id="KW-0472">Membrane</keyword>
<dbReference type="InterPro" id="IPR003653">
    <property type="entry name" value="Peptidase_C48_C"/>
</dbReference>
<feature type="compositionally biased region" description="Polar residues" evidence="5">
    <location>
        <begin position="182"/>
        <end position="194"/>
    </location>
</feature>
<comment type="similarity">
    <text evidence="1">Belongs to the peptidase C48 family.</text>
</comment>
<name>A0A9E7FKY8_9LILI</name>
<evidence type="ECO:0000259" key="7">
    <source>
        <dbReference type="PROSITE" id="PS50600"/>
    </source>
</evidence>
<feature type="transmembrane region" description="Helical" evidence="6">
    <location>
        <begin position="238"/>
        <end position="261"/>
    </location>
</feature>
<evidence type="ECO:0000256" key="1">
    <source>
        <dbReference type="ARBA" id="ARBA00005234"/>
    </source>
</evidence>
<dbReference type="Gene3D" id="1.10.418.20">
    <property type="match status" value="1"/>
</dbReference>
<dbReference type="GO" id="GO:0006508">
    <property type="term" value="P:proteolysis"/>
    <property type="evidence" value="ECO:0007669"/>
    <property type="project" value="UniProtKB-KW"/>
</dbReference>
<organism evidence="8 9">
    <name type="scientific">Musa troglodytarum</name>
    <name type="common">fe'i banana</name>
    <dbReference type="NCBI Taxonomy" id="320322"/>
    <lineage>
        <taxon>Eukaryota</taxon>
        <taxon>Viridiplantae</taxon>
        <taxon>Streptophyta</taxon>
        <taxon>Embryophyta</taxon>
        <taxon>Tracheophyta</taxon>
        <taxon>Spermatophyta</taxon>
        <taxon>Magnoliopsida</taxon>
        <taxon>Liliopsida</taxon>
        <taxon>Zingiberales</taxon>
        <taxon>Musaceae</taxon>
        <taxon>Musa</taxon>
    </lineage>
</organism>
<gene>
    <name evidence="8" type="ORF">MUK42_29331</name>
</gene>
<proteinExistence type="inferred from homology"/>
<dbReference type="InterPro" id="IPR038765">
    <property type="entry name" value="Papain-like_cys_pep_sf"/>
</dbReference>
<sequence>MAKERLQIDWKEMLAGRDDGPPPEVEVVAAASSQGESGPADASELVQFSDHELQERIQRVLKQLSLGIGSRLNDSGAKLRASLRQMQAELDRRKLVRVPKAAGRCSKVLQSENIESSGTVKDSSEKSTAPKSHPQSSFTYKFLEKLQGKADAASNEDLKVISRGKNRGSEKNELQKDERQHQIATSSQSARLSSRQTHFQCGGSIAKKDQHMSLTSKYRDLELSNLSEGKSYSNCKRFVLSILLAFHCIAFIPLGTLLRVYDAYHTAKAAQYALGMTDDLVQCSICVLFLIFSFLVHETFLGGEFWIWRIRILWHLSGRSFEVREVVLLDEEEVHTVEPMEDGCDKWKEIKVYYPSRDDPESVELSYADIKCLNPESYLSSTIMNFYIRYLQRPLSVIDRPRGDYHFFNTYFYKKLEEAVSFKADKACFEKLRRWWKGVNIFQKSYIFIPVHGDMHWSLAIICIPAQEDESGPIVLHLDSLGFHNSQSIFHVIDRFLKEEWNYINQNSSHPDLPFSENIWRHLSSSIEKKKIMVPQQKNEYDCGLFVLYFMERFIEGAPERLKRKDLAMFGSKWFHPEDASGLRKRIRDLLLEVFRCAKRENNKAGSTSSCGSSEDD</sequence>
<feature type="region of interest" description="Disordered" evidence="5">
    <location>
        <begin position="109"/>
        <end position="136"/>
    </location>
</feature>
<dbReference type="Proteomes" id="UP001055439">
    <property type="component" value="Chromosome 4"/>
</dbReference>
<keyword evidence="6" id="KW-0812">Transmembrane</keyword>
<feature type="region of interest" description="Disordered" evidence="5">
    <location>
        <begin position="157"/>
        <end position="194"/>
    </location>
</feature>
<reference evidence="8" key="1">
    <citation type="submission" date="2022-05" db="EMBL/GenBank/DDBJ databases">
        <title>The Musa troglodytarum L. genome provides insights into the mechanism of non-climacteric behaviour and enrichment of carotenoids.</title>
        <authorList>
            <person name="Wang J."/>
        </authorList>
    </citation>
    <scope>NUCLEOTIDE SEQUENCE</scope>
    <source>
        <tissue evidence="8">Leaf</tissue>
    </source>
</reference>
<dbReference type="AlphaFoldDB" id="A0A9E7FKY8"/>
<keyword evidence="6" id="KW-1133">Transmembrane helix</keyword>
<evidence type="ECO:0000313" key="8">
    <source>
        <dbReference type="EMBL" id="URD96967.1"/>
    </source>
</evidence>